<sequence length="190" mass="22346">MYKLTLSTIFLLGLFYVISPGPAKIENFPPISDSLKSGESGDTTEYPNVAAFYSELNRRQITDYFRDVYRRQFLFGWIFPPVNLNYSPQDTSKYIRNYYISTTFLEEYVYPLHGSVFVNGYEPYVENEILGIPHGPLGDRMGVGTKFFASKATIRLYQNYWYQRVIVYFGICFFTYFIYKLWKKAVLQDL</sequence>
<comment type="caution">
    <text evidence="2">The sequence shown here is derived from an EMBL/GenBank/DDBJ whole genome shotgun (WGS) entry which is preliminary data.</text>
</comment>
<keyword evidence="1" id="KW-1133">Transmembrane helix</keyword>
<dbReference type="Proteomes" id="UP000176527">
    <property type="component" value="Unassembled WGS sequence"/>
</dbReference>
<dbReference type="AlphaFoldDB" id="A0A1F5KBD8"/>
<evidence type="ECO:0000313" key="2">
    <source>
        <dbReference type="EMBL" id="OGE38257.1"/>
    </source>
</evidence>
<keyword evidence="1" id="KW-0472">Membrane</keyword>
<organism evidence="2 3">
    <name type="scientific">Candidatus Daviesbacteria bacterium RIFCSPHIGHO2_12_FULL_37_11</name>
    <dbReference type="NCBI Taxonomy" id="1797777"/>
    <lineage>
        <taxon>Bacteria</taxon>
        <taxon>Candidatus Daviesiibacteriota</taxon>
    </lineage>
</organism>
<evidence type="ECO:0000256" key="1">
    <source>
        <dbReference type="SAM" id="Phobius"/>
    </source>
</evidence>
<dbReference type="EMBL" id="MFDE01000025">
    <property type="protein sequence ID" value="OGE38257.1"/>
    <property type="molecule type" value="Genomic_DNA"/>
</dbReference>
<proteinExistence type="predicted"/>
<feature type="transmembrane region" description="Helical" evidence="1">
    <location>
        <begin position="160"/>
        <end position="179"/>
    </location>
</feature>
<evidence type="ECO:0000313" key="3">
    <source>
        <dbReference type="Proteomes" id="UP000176527"/>
    </source>
</evidence>
<keyword evidence="1" id="KW-0812">Transmembrane</keyword>
<accession>A0A1F5KBD8</accession>
<protein>
    <submittedName>
        <fullName evidence="2">Uncharacterized protein</fullName>
    </submittedName>
</protein>
<gene>
    <name evidence="2" type="ORF">A3F00_02945</name>
</gene>
<reference evidence="2 3" key="1">
    <citation type="journal article" date="2016" name="Nat. Commun.">
        <title>Thousands of microbial genomes shed light on interconnected biogeochemical processes in an aquifer system.</title>
        <authorList>
            <person name="Anantharaman K."/>
            <person name="Brown C.T."/>
            <person name="Hug L.A."/>
            <person name="Sharon I."/>
            <person name="Castelle C.J."/>
            <person name="Probst A.J."/>
            <person name="Thomas B.C."/>
            <person name="Singh A."/>
            <person name="Wilkins M.J."/>
            <person name="Karaoz U."/>
            <person name="Brodie E.L."/>
            <person name="Williams K.H."/>
            <person name="Hubbard S.S."/>
            <person name="Banfield J.F."/>
        </authorList>
    </citation>
    <scope>NUCLEOTIDE SEQUENCE [LARGE SCALE GENOMIC DNA]</scope>
</reference>
<name>A0A1F5KBD8_9BACT</name>